<sequence length="541" mass="63330">MNIRDEKIIMAHSLVQLDDLSDEVLIYILKKLDNDQVLYSLMGVNKRLNTLVHDSIFTSHLTLMTRSANDCISPLSERILHRFYSQILPEIHHQIQWLNVESSSMERILSGNYPNLYGLGLYNLEIETTAHLFTNGNIFTDLMKNQILSFIISIRQNRKQTSIKDKNTIMFTNLFTMFTNLQYLNFCSSSIDSQYISFEISPPIFISSTLLELHVSVGSFNDCLYLLDGRFDQLRALYVNISWIHCYSRLISNNMESLPDLKCFSLHCGTDTLAYDELIVPLLHRMFNLEKLDLYLAICCKNALIDGNNLKKNIINRMPKLNKFTFNIRSTVRLNNQINLPSNEDIQYTFNHFPNNQIISCVDYFSEIKQGQCHIYSYPYEWKACHKITNNFPGGISKYVREVSLFDEQPFEHYFFFQISKSFPFIKKLTLINEKPQNDKQSGKLDDKNEHLSISEYPHLSQLNLTEAHDDYIEEFLVDTKTCLPNNLYLSVDYQALKRVTQHFTSNRTRNNCKKLRSLSLIGKYRIPKYVKEYFPHTKIL</sequence>
<feature type="domain" description="F-box" evidence="1">
    <location>
        <begin position="14"/>
        <end position="61"/>
    </location>
</feature>
<dbReference type="Proteomes" id="UP000663870">
    <property type="component" value="Unassembled WGS sequence"/>
</dbReference>
<keyword evidence="3" id="KW-1185">Reference proteome</keyword>
<organism evidence="2 3">
    <name type="scientific">Rotaria sordida</name>
    <dbReference type="NCBI Taxonomy" id="392033"/>
    <lineage>
        <taxon>Eukaryota</taxon>
        <taxon>Metazoa</taxon>
        <taxon>Spiralia</taxon>
        <taxon>Gnathifera</taxon>
        <taxon>Rotifera</taxon>
        <taxon>Eurotatoria</taxon>
        <taxon>Bdelloidea</taxon>
        <taxon>Philodinida</taxon>
        <taxon>Philodinidae</taxon>
        <taxon>Rotaria</taxon>
    </lineage>
</organism>
<gene>
    <name evidence="2" type="ORF">JXQ802_LOCUS8176</name>
</gene>
<protein>
    <recommendedName>
        <fullName evidence="1">F-box domain-containing protein</fullName>
    </recommendedName>
</protein>
<dbReference type="InterPro" id="IPR001810">
    <property type="entry name" value="F-box_dom"/>
</dbReference>
<comment type="caution">
    <text evidence="2">The sequence shown here is derived from an EMBL/GenBank/DDBJ whole genome shotgun (WGS) entry which is preliminary data.</text>
</comment>
<reference evidence="2" key="1">
    <citation type="submission" date="2021-02" db="EMBL/GenBank/DDBJ databases">
        <authorList>
            <person name="Nowell W R."/>
        </authorList>
    </citation>
    <scope>NUCLEOTIDE SEQUENCE</scope>
</reference>
<accession>A0A813YAN5</accession>
<proteinExistence type="predicted"/>
<dbReference type="PROSITE" id="PS50181">
    <property type="entry name" value="FBOX"/>
    <property type="match status" value="1"/>
</dbReference>
<dbReference type="InterPro" id="IPR036047">
    <property type="entry name" value="F-box-like_dom_sf"/>
</dbReference>
<dbReference type="AlphaFoldDB" id="A0A813YAN5"/>
<dbReference type="EMBL" id="CAJNOL010000142">
    <property type="protein sequence ID" value="CAF0881491.1"/>
    <property type="molecule type" value="Genomic_DNA"/>
</dbReference>
<evidence type="ECO:0000313" key="3">
    <source>
        <dbReference type="Proteomes" id="UP000663870"/>
    </source>
</evidence>
<evidence type="ECO:0000259" key="1">
    <source>
        <dbReference type="PROSITE" id="PS50181"/>
    </source>
</evidence>
<evidence type="ECO:0000313" key="2">
    <source>
        <dbReference type="EMBL" id="CAF0881491.1"/>
    </source>
</evidence>
<dbReference type="SUPFAM" id="SSF81383">
    <property type="entry name" value="F-box domain"/>
    <property type="match status" value="1"/>
</dbReference>
<name>A0A813YAN5_9BILA</name>